<comment type="caution">
    <text evidence="2">The sequence shown here is derived from an EMBL/GenBank/DDBJ whole genome shotgun (WGS) entry which is preliminary data.</text>
</comment>
<proteinExistence type="predicted"/>
<evidence type="ECO:0000313" key="2">
    <source>
        <dbReference type="EMBL" id="CAH0037645.1"/>
    </source>
</evidence>
<dbReference type="Proteomes" id="UP000696573">
    <property type="component" value="Unassembled WGS sequence"/>
</dbReference>
<organism evidence="2 3">
    <name type="scientific">Clonostachys rhizophaga</name>
    <dbReference type="NCBI Taxonomy" id="160324"/>
    <lineage>
        <taxon>Eukaryota</taxon>
        <taxon>Fungi</taxon>
        <taxon>Dikarya</taxon>
        <taxon>Ascomycota</taxon>
        <taxon>Pezizomycotina</taxon>
        <taxon>Sordariomycetes</taxon>
        <taxon>Hypocreomycetidae</taxon>
        <taxon>Hypocreales</taxon>
        <taxon>Bionectriaceae</taxon>
        <taxon>Clonostachys</taxon>
    </lineage>
</organism>
<accession>A0A9N9YUX4</accession>
<name>A0A9N9YUX4_9HYPO</name>
<dbReference type="EMBL" id="CABFNQ020000759">
    <property type="protein sequence ID" value="CAH0037645.1"/>
    <property type="molecule type" value="Genomic_DNA"/>
</dbReference>
<sequence>MKIARGESIKVLHNKFKNIYKHEEFETVFAWCDKWILIEKSDKSVRLWCLTIWVELFTTVQRYLHWMQGVKEGRTSGDEILDRAWVLNHYDGLWKSSKFRQVQVVDPSLVALRPRALVKQRVAKLVSSILSVDNDDDVYIPDETTFEEYNVPYPTDSGDSGDATATDIIPATQDSVIDPDLTQ</sequence>
<gene>
    <name evidence="2" type="ORF">CRHIZ90672A_00011261</name>
</gene>
<protein>
    <submittedName>
        <fullName evidence="2">Uncharacterized protein</fullName>
    </submittedName>
</protein>
<dbReference type="AlphaFoldDB" id="A0A9N9YUX4"/>
<feature type="region of interest" description="Disordered" evidence="1">
    <location>
        <begin position="150"/>
        <end position="183"/>
    </location>
</feature>
<evidence type="ECO:0000256" key="1">
    <source>
        <dbReference type="SAM" id="MobiDB-lite"/>
    </source>
</evidence>
<evidence type="ECO:0000313" key="3">
    <source>
        <dbReference type="Proteomes" id="UP000696573"/>
    </source>
</evidence>
<keyword evidence="3" id="KW-1185">Reference proteome</keyword>
<reference evidence="2" key="1">
    <citation type="submission" date="2021-10" db="EMBL/GenBank/DDBJ databases">
        <authorList>
            <person name="Piombo E."/>
        </authorList>
    </citation>
    <scope>NUCLEOTIDE SEQUENCE</scope>
</reference>